<evidence type="ECO:0000256" key="1">
    <source>
        <dbReference type="SAM" id="Phobius"/>
    </source>
</evidence>
<dbReference type="KEGG" id="nay:HYG81_11540"/>
<feature type="transmembrane region" description="Helical" evidence="1">
    <location>
        <begin position="14"/>
        <end position="33"/>
    </location>
</feature>
<keyword evidence="1" id="KW-1133">Transmembrane helix</keyword>
<keyword evidence="1" id="KW-0472">Membrane</keyword>
<keyword evidence="1" id="KW-0812">Transmembrane</keyword>
<gene>
    <name evidence="2" type="ORF">HYG81_11540</name>
</gene>
<dbReference type="AlphaFoldDB" id="A0A7D6H3R7"/>
<dbReference type="Pfam" id="PF25258">
    <property type="entry name" value="DUF7859"/>
    <property type="match status" value="1"/>
</dbReference>
<dbReference type="RefSeq" id="WP_180839826.1">
    <property type="nucleotide sequence ID" value="NZ_CP059154.1"/>
</dbReference>
<dbReference type="EMBL" id="CP059154">
    <property type="protein sequence ID" value="QLK24748.1"/>
    <property type="molecule type" value="Genomic_DNA"/>
</dbReference>
<dbReference type="InterPro" id="IPR057181">
    <property type="entry name" value="DUF7859"/>
</dbReference>
<protein>
    <submittedName>
        <fullName evidence="2">Uncharacterized protein</fullName>
    </submittedName>
</protein>
<evidence type="ECO:0000313" key="2">
    <source>
        <dbReference type="EMBL" id="QLK24748.1"/>
    </source>
</evidence>
<evidence type="ECO:0000313" key="3">
    <source>
        <dbReference type="Proteomes" id="UP000510869"/>
    </source>
</evidence>
<sequence length="48" mass="5446">MLDILTGLVPDDPVIIAVVVILLSLVFFAYLLLRRTVLEFRDGMRGDR</sequence>
<organism evidence="2 3">
    <name type="scientific">Natrinema zhouii</name>
    <dbReference type="NCBI Taxonomy" id="1710539"/>
    <lineage>
        <taxon>Archaea</taxon>
        <taxon>Methanobacteriati</taxon>
        <taxon>Methanobacteriota</taxon>
        <taxon>Stenosarchaea group</taxon>
        <taxon>Halobacteria</taxon>
        <taxon>Halobacteriales</taxon>
        <taxon>Natrialbaceae</taxon>
        <taxon>Natrinema</taxon>
    </lineage>
</organism>
<keyword evidence="3" id="KW-1185">Reference proteome</keyword>
<name>A0A7D6H3R7_9EURY</name>
<proteinExistence type="predicted"/>
<dbReference type="GeneID" id="56143847"/>
<dbReference type="Proteomes" id="UP000510869">
    <property type="component" value="Chromosome"/>
</dbReference>
<reference evidence="2 3" key="1">
    <citation type="submission" date="2020-07" db="EMBL/GenBank/DDBJ databases">
        <title>Natrinema (YPL30) sp. nov. and Haloterrigena xxxxxx (YPL8) sp. nov., isolated from a salt mine.</title>
        <authorList>
            <person name="Cui H."/>
        </authorList>
    </citation>
    <scope>NUCLEOTIDE SEQUENCE [LARGE SCALE GENOMIC DNA]</scope>
    <source>
        <strain evidence="2 3">YPL13</strain>
    </source>
</reference>
<accession>A0A7D6H3R7</accession>